<comment type="similarity">
    <text evidence="5">Belongs to the PTH family.</text>
</comment>
<dbReference type="InterPro" id="IPR018171">
    <property type="entry name" value="Pept_tRNA_hydro_CS"/>
</dbReference>
<sequence length="191" mass="20453">MVNPHFLVVGLGNITFPTTRHSLGHFMIDVLASRLGAHLSSERSGWAATTSVDIKQEAVTLTLFKPRALMNISGRPVVDMLRKTAINPASLIVIHDSLDHKPCVVSPKFGGSANGHNGVRSIVAALGSNSDFHRLRLGIGRGGLSGADITDYVLGPLSAREREFWSANGSGPDVVWRELARIVEKTVAAAR</sequence>
<evidence type="ECO:0000256" key="4">
    <source>
        <dbReference type="ARBA" id="ARBA00022884"/>
    </source>
</evidence>
<dbReference type="EC" id="3.1.1.29" evidence="1"/>
<reference evidence="6 8" key="1">
    <citation type="submission" date="2019-01" db="EMBL/GenBank/DDBJ databases">
        <title>Draft genome sequences of three monokaryotic isolates of the white-rot basidiomycete fungus Dichomitus squalens.</title>
        <authorList>
            <consortium name="DOE Joint Genome Institute"/>
            <person name="Lopez S.C."/>
            <person name="Andreopoulos B."/>
            <person name="Pangilinan J."/>
            <person name="Lipzen A."/>
            <person name="Riley R."/>
            <person name="Ahrendt S."/>
            <person name="Ng V."/>
            <person name="Barry K."/>
            <person name="Daum C."/>
            <person name="Grigoriev I.V."/>
            <person name="Hilden K.S."/>
            <person name="Makela M.R."/>
            <person name="de Vries R.P."/>
        </authorList>
    </citation>
    <scope>NUCLEOTIDE SEQUENCE [LARGE SCALE GENOMIC DNA]</scope>
    <source>
        <strain evidence="7 8">CBS 464.89</strain>
        <strain evidence="6">OM18370.1</strain>
    </source>
</reference>
<keyword evidence="4" id="KW-0694">RNA-binding</keyword>
<dbReference type="STRING" id="114155.A0A4Q9MZV1"/>
<dbReference type="GO" id="GO:0000049">
    <property type="term" value="F:tRNA binding"/>
    <property type="evidence" value="ECO:0007669"/>
    <property type="project" value="UniProtKB-KW"/>
</dbReference>
<name>A0A4Q9MZV1_9APHY</name>
<evidence type="ECO:0000256" key="3">
    <source>
        <dbReference type="ARBA" id="ARBA00022801"/>
    </source>
</evidence>
<dbReference type="EMBL" id="ML143390">
    <property type="protein sequence ID" value="TBU33700.1"/>
    <property type="molecule type" value="Genomic_DNA"/>
</dbReference>
<dbReference type="PANTHER" id="PTHR17224:SF1">
    <property type="entry name" value="PEPTIDYL-TRNA HYDROLASE"/>
    <property type="match status" value="1"/>
</dbReference>
<keyword evidence="3 6" id="KW-0378">Hydrolase</keyword>
<evidence type="ECO:0000313" key="7">
    <source>
        <dbReference type="EMBL" id="TBU61700.1"/>
    </source>
</evidence>
<dbReference type="Proteomes" id="UP000292957">
    <property type="component" value="Unassembled WGS sequence"/>
</dbReference>
<proteinExistence type="inferred from homology"/>
<protein>
    <recommendedName>
        <fullName evidence="1">peptidyl-tRNA hydrolase</fullName>
        <ecNumber evidence="1">3.1.1.29</ecNumber>
    </recommendedName>
</protein>
<evidence type="ECO:0000256" key="2">
    <source>
        <dbReference type="ARBA" id="ARBA00022555"/>
    </source>
</evidence>
<evidence type="ECO:0000313" key="6">
    <source>
        <dbReference type="EMBL" id="TBU33700.1"/>
    </source>
</evidence>
<dbReference type="SUPFAM" id="SSF53178">
    <property type="entry name" value="Peptidyl-tRNA hydrolase-like"/>
    <property type="match status" value="1"/>
</dbReference>
<dbReference type="EMBL" id="ML145097">
    <property type="protein sequence ID" value="TBU61700.1"/>
    <property type="molecule type" value="Genomic_DNA"/>
</dbReference>
<dbReference type="OrthoDB" id="1711136at2759"/>
<gene>
    <name evidence="7" type="ORF">BD310DRAFT_177068</name>
    <name evidence="6" type="ORF">BD311DRAFT_747805</name>
</gene>
<dbReference type="Gene3D" id="3.40.50.1470">
    <property type="entry name" value="Peptidyl-tRNA hydrolase"/>
    <property type="match status" value="1"/>
</dbReference>
<dbReference type="PANTHER" id="PTHR17224">
    <property type="entry name" value="PEPTIDYL-TRNA HYDROLASE"/>
    <property type="match status" value="1"/>
</dbReference>
<dbReference type="InterPro" id="IPR036416">
    <property type="entry name" value="Pept_tRNA_hydro_sf"/>
</dbReference>
<dbReference type="AlphaFoldDB" id="A0A4Q9MZV1"/>
<dbReference type="PROSITE" id="PS01196">
    <property type="entry name" value="PEPT_TRNA_HYDROL_2"/>
    <property type="match status" value="1"/>
</dbReference>
<dbReference type="NCBIfam" id="TIGR00447">
    <property type="entry name" value="pth"/>
    <property type="match status" value="1"/>
</dbReference>
<evidence type="ECO:0000256" key="1">
    <source>
        <dbReference type="ARBA" id="ARBA00013260"/>
    </source>
</evidence>
<dbReference type="CDD" id="cd00462">
    <property type="entry name" value="PTH"/>
    <property type="match status" value="1"/>
</dbReference>
<dbReference type="Proteomes" id="UP000292082">
    <property type="component" value="Unassembled WGS sequence"/>
</dbReference>
<dbReference type="GO" id="GO:0004045">
    <property type="term" value="F:peptidyl-tRNA hydrolase activity"/>
    <property type="evidence" value="ECO:0007669"/>
    <property type="project" value="UniProtKB-EC"/>
</dbReference>
<dbReference type="InterPro" id="IPR001328">
    <property type="entry name" value="Pept_tRNA_hydro"/>
</dbReference>
<evidence type="ECO:0000313" key="8">
    <source>
        <dbReference type="Proteomes" id="UP000292082"/>
    </source>
</evidence>
<keyword evidence="8" id="KW-1185">Reference proteome</keyword>
<accession>A0A4Q9MZV1</accession>
<keyword evidence="2" id="KW-0820">tRNA-binding</keyword>
<dbReference type="Pfam" id="PF01195">
    <property type="entry name" value="Pept_tRNA_hydro"/>
    <property type="match status" value="1"/>
</dbReference>
<organism evidence="6">
    <name type="scientific">Dichomitus squalens</name>
    <dbReference type="NCBI Taxonomy" id="114155"/>
    <lineage>
        <taxon>Eukaryota</taxon>
        <taxon>Fungi</taxon>
        <taxon>Dikarya</taxon>
        <taxon>Basidiomycota</taxon>
        <taxon>Agaricomycotina</taxon>
        <taxon>Agaricomycetes</taxon>
        <taxon>Polyporales</taxon>
        <taxon>Polyporaceae</taxon>
        <taxon>Dichomitus</taxon>
    </lineage>
</organism>
<evidence type="ECO:0000256" key="5">
    <source>
        <dbReference type="ARBA" id="ARBA00038063"/>
    </source>
</evidence>